<dbReference type="AlphaFoldDB" id="A0A1Y2ILH0"/>
<evidence type="ECO:0000313" key="2">
    <source>
        <dbReference type="Proteomes" id="UP000193067"/>
    </source>
</evidence>
<gene>
    <name evidence="1" type="ORF">PYCCODRAFT_664988</name>
</gene>
<protein>
    <submittedName>
        <fullName evidence="1">Uncharacterized protein</fullName>
    </submittedName>
</protein>
<accession>A0A1Y2ILH0</accession>
<dbReference type="EMBL" id="KZ084116">
    <property type="protein sequence ID" value="OSD00792.1"/>
    <property type="molecule type" value="Genomic_DNA"/>
</dbReference>
<dbReference type="Proteomes" id="UP000193067">
    <property type="component" value="Unassembled WGS sequence"/>
</dbReference>
<sequence>MVGGGDHVVREQVLAHLRGGRPRGGARGSNCMRLYASIAWCAHPARRRSRRRPCRRTRPIRRCMRGRRKRGRAGRRPLSGACRRSVPCGARRRARRTWARRRVASGRGLACGGVSKSARRARGRKASRNDVRVAIHDEQHVLEVIRGFVKRGADDGHAAQPLRRVERRVAAVHGGVGEPGLELVRVLGEDALVHADRGALGDPGRGFRKGGFALQTLVVLEWLR</sequence>
<name>A0A1Y2ILH0_TRAC3</name>
<keyword evidence="2" id="KW-1185">Reference proteome</keyword>
<evidence type="ECO:0000313" key="1">
    <source>
        <dbReference type="EMBL" id="OSD00792.1"/>
    </source>
</evidence>
<organism evidence="1 2">
    <name type="scientific">Trametes coccinea (strain BRFM310)</name>
    <name type="common">Pycnoporus coccineus</name>
    <dbReference type="NCBI Taxonomy" id="1353009"/>
    <lineage>
        <taxon>Eukaryota</taxon>
        <taxon>Fungi</taxon>
        <taxon>Dikarya</taxon>
        <taxon>Basidiomycota</taxon>
        <taxon>Agaricomycotina</taxon>
        <taxon>Agaricomycetes</taxon>
        <taxon>Polyporales</taxon>
        <taxon>Polyporaceae</taxon>
        <taxon>Trametes</taxon>
    </lineage>
</organism>
<proteinExistence type="predicted"/>
<reference evidence="1 2" key="1">
    <citation type="journal article" date="2015" name="Biotechnol. Biofuels">
        <title>Enhanced degradation of softwood versus hardwood by the white-rot fungus Pycnoporus coccineus.</title>
        <authorList>
            <person name="Couturier M."/>
            <person name="Navarro D."/>
            <person name="Chevret D."/>
            <person name="Henrissat B."/>
            <person name="Piumi F."/>
            <person name="Ruiz-Duenas F.J."/>
            <person name="Martinez A.T."/>
            <person name="Grigoriev I.V."/>
            <person name="Riley R."/>
            <person name="Lipzen A."/>
            <person name="Berrin J.G."/>
            <person name="Master E.R."/>
            <person name="Rosso M.N."/>
        </authorList>
    </citation>
    <scope>NUCLEOTIDE SEQUENCE [LARGE SCALE GENOMIC DNA]</scope>
    <source>
        <strain evidence="1 2">BRFM310</strain>
    </source>
</reference>